<feature type="transmembrane region" description="Helical" evidence="1">
    <location>
        <begin position="90"/>
        <end position="112"/>
    </location>
</feature>
<gene>
    <name evidence="3" type="ORF">SAMN04489758_11245</name>
</gene>
<dbReference type="PANTHER" id="PTHR40448">
    <property type="entry name" value="TWO-COMPONENT SENSOR HISTIDINE KINASE"/>
    <property type="match status" value="1"/>
</dbReference>
<dbReference type="GO" id="GO:0042802">
    <property type="term" value="F:identical protein binding"/>
    <property type="evidence" value="ECO:0007669"/>
    <property type="project" value="TreeGrafter"/>
</dbReference>
<keyword evidence="1" id="KW-0812">Transmembrane</keyword>
<evidence type="ECO:0000313" key="4">
    <source>
        <dbReference type="Proteomes" id="UP000198558"/>
    </source>
</evidence>
<feature type="transmembrane region" description="Helical" evidence="1">
    <location>
        <begin position="6"/>
        <end position="26"/>
    </location>
</feature>
<dbReference type="Proteomes" id="UP000198558">
    <property type="component" value="Unassembled WGS sequence"/>
</dbReference>
<feature type="transmembrane region" description="Helical" evidence="1">
    <location>
        <begin position="186"/>
        <end position="207"/>
    </location>
</feature>
<dbReference type="OrthoDB" id="9773869at2"/>
<dbReference type="EMBL" id="FOIN01000012">
    <property type="protein sequence ID" value="SET46436.1"/>
    <property type="molecule type" value="Genomic_DNA"/>
</dbReference>
<feature type="transmembrane region" description="Helical" evidence="1">
    <location>
        <begin position="118"/>
        <end position="140"/>
    </location>
</feature>
<organism evidence="3 4">
    <name type="scientific">Thomasclavelia cocleata</name>
    <dbReference type="NCBI Taxonomy" id="69824"/>
    <lineage>
        <taxon>Bacteria</taxon>
        <taxon>Bacillati</taxon>
        <taxon>Bacillota</taxon>
        <taxon>Erysipelotrichia</taxon>
        <taxon>Erysipelotrichales</taxon>
        <taxon>Coprobacillaceae</taxon>
        <taxon>Thomasclavelia</taxon>
    </lineage>
</organism>
<dbReference type="Gene3D" id="3.30.565.10">
    <property type="entry name" value="Histidine kinase-like ATPase, C-terminal domain"/>
    <property type="match status" value="1"/>
</dbReference>
<keyword evidence="1" id="KW-1133">Transmembrane helix</keyword>
<feature type="domain" description="Sensor histidine kinase NatK-like C-terminal" evidence="2">
    <location>
        <begin position="327"/>
        <end position="428"/>
    </location>
</feature>
<reference evidence="4" key="1">
    <citation type="submission" date="2016-10" db="EMBL/GenBank/DDBJ databases">
        <authorList>
            <person name="Varghese N."/>
            <person name="Submissions S."/>
        </authorList>
    </citation>
    <scope>NUCLEOTIDE SEQUENCE [LARGE SCALE GENOMIC DNA]</scope>
    <source>
        <strain evidence="4">DSM 1551</strain>
    </source>
</reference>
<dbReference type="SUPFAM" id="SSF55874">
    <property type="entry name" value="ATPase domain of HSP90 chaperone/DNA topoisomerase II/histidine kinase"/>
    <property type="match status" value="1"/>
</dbReference>
<accession>A0A1I0ELV1</accession>
<dbReference type="RefSeq" id="WP_092353712.1">
    <property type="nucleotide sequence ID" value="NZ_FOIN01000012.1"/>
</dbReference>
<dbReference type="InterPro" id="IPR036890">
    <property type="entry name" value="HATPase_C_sf"/>
</dbReference>
<feature type="transmembrane region" description="Helical" evidence="1">
    <location>
        <begin position="64"/>
        <end position="83"/>
    </location>
</feature>
<dbReference type="InterPro" id="IPR032834">
    <property type="entry name" value="NatK-like_C"/>
</dbReference>
<proteinExistence type="predicted"/>
<name>A0A1I0ELV1_9FIRM</name>
<evidence type="ECO:0000259" key="2">
    <source>
        <dbReference type="Pfam" id="PF14501"/>
    </source>
</evidence>
<feature type="transmembrane region" description="Helical" evidence="1">
    <location>
        <begin position="38"/>
        <end position="58"/>
    </location>
</feature>
<dbReference type="GeneID" id="78288328"/>
<protein>
    <submittedName>
        <fullName evidence="3">GHKL domain-containing protein</fullName>
    </submittedName>
</protein>
<dbReference type="AlphaFoldDB" id="A0A1I0ELV1"/>
<evidence type="ECO:0000313" key="3">
    <source>
        <dbReference type="EMBL" id="SET46436.1"/>
    </source>
</evidence>
<dbReference type="PANTHER" id="PTHR40448:SF1">
    <property type="entry name" value="TWO-COMPONENT SENSOR HISTIDINE KINASE"/>
    <property type="match status" value="1"/>
</dbReference>
<feature type="transmembrane region" description="Helical" evidence="1">
    <location>
        <begin position="152"/>
        <end position="174"/>
    </location>
</feature>
<evidence type="ECO:0000256" key="1">
    <source>
        <dbReference type="SAM" id="Phobius"/>
    </source>
</evidence>
<keyword evidence="1" id="KW-0472">Membrane</keyword>
<keyword evidence="4" id="KW-1185">Reference proteome</keyword>
<dbReference type="Pfam" id="PF14501">
    <property type="entry name" value="HATPase_c_5"/>
    <property type="match status" value="1"/>
</dbReference>
<sequence length="431" mass="49821">MTQNEFMFLKCRISMVFLLLFIYIFLPLRYKKSTTVIILVLSFIISGVVEYFQFIILIKNKYSLIATILSIIIVQGTNLLLSYYRDFRALFIGITAVAYILVGNIVSLIIWIYNPNYFYTLIIQSAINILLLIFTILFLKKRYHFELENHKNGWLSLCLIPSLFYTTVYSLVVWPGDIKNTPKNSLAIIFSLSITIVSYIILGKLFYQQRKNDILERNNEFLETYSSSLRREIELTRTAEEKYAILRHDIRHTNNLIISYLKANQIDQIYKLLDEVNHTLDETKPKIYCENVVLNSIISSSILKAKENQIDFNITVDVPKNLDKINEFELATVLSNLLENAINATIKLPIHESKIWLKLYPIKNQLLLDISNTFNGNCKISPITGLPISKNGAGHGYGLRSVKAYAKKWDAVFEYSIEANTIFKVKILTVM</sequence>